<feature type="compositionally biased region" description="Basic and acidic residues" evidence="3">
    <location>
        <begin position="239"/>
        <end position="268"/>
    </location>
</feature>
<comment type="caution">
    <text evidence="5">The sequence shown here is derived from an EMBL/GenBank/DDBJ whole genome shotgun (WGS) entry which is preliminary data.</text>
</comment>
<dbReference type="SMART" id="SM00297">
    <property type="entry name" value="BROMO"/>
    <property type="match status" value="1"/>
</dbReference>
<proteinExistence type="predicted"/>
<evidence type="ECO:0000313" key="6">
    <source>
        <dbReference type="Proteomes" id="UP000494165"/>
    </source>
</evidence>
<accession>A0A8S1CHA3</accession>
<feature type="domain" description="Bromo" evidence="4">
    <location>
        <begin position="71"/>
        <end position="143"/>
    </location>
</feature>
<evidence type="ECO:0000256" key="1">
    <source>
        <dbReference type="ARBA" id="ARBA00023117"/>
    </source>
</evidence>
<dbReference type="SUPFAM" id="SSF47370">
    <property type="entry name" value="Bromodomain"/>
    <property type="match status" value="1"/>
</dbReference>
<dbReference type="PRINTS" id="PR00503">
    <property type="entry name" value="BROMODOMAIN"/>
</dbReference>
<evidence type="ECO:0000313" key="5">
    <source>
        <dbReference type="EMBL" id="CAB3368659.1"/>
    </source>
</evidence>
<dbReference type="Gene3D" id="1.20.920.10">
    <property type="entry name" value="Bromodomain-like"/>
    <property type="match status" value="1"/>
</dbReference>
<dbReference type="OrthoDB" id="8063680at2759"/>
<feature type="compositionally biased region" description="Polar residues" evidence="3">
    <location>
        <begin position="221"/>
        <end position="231"/>
    </location>
</feature>
<dbReference type="PROSITE" id="PS50014">
    <property type="entry name" value="BROMODOMAIN_2"/>
    <property type="match status" value="1"/>
</dbReference>
<evidence type="ECO:0000259" key="4">
    <source>
        <dbReference type="PROSITE" id="PS50014"/>
    </source>
</evidence>
<dbReference type="InterPro" id="IPR001487">
    <property type="entry name" value="Bromodomain"/>
</dbReference>
<evidence type="ECO:0000256" key="3">
    <source>
        <dbReference type="SAM" id="MobiDB-lite"/>
    </source>
</evidence>
<keyword evidence="6" id="KW-1185">Reference proteome</keyword>
<sequence>MEHNFRVRRTRSSSNELRKMVVELEGSPSPSGPTYQVVDGKVELPFMPDNEPEFRYYGLQMIEREIRKRWKHSDCIQQFKLPVNENNPNCLGYYSKIKHPMDLGTVLKRLQHHYYINCDDCFKDMRLVVKNCKTFYPPDSDEVQHAEQLNVMIREIDRLVYVSEKLENLVPTIGAQKTGPKRRESAAMTGRPIRKIKKRTASAPYRVSDGTDVSGVHRDVSSANELQSVSRGPQFESPIKGEEEERLGLESVDERERNKERADKPLGREEEEEMDRIAEFERLETLRLAHNEGKQHAIIEPPKGNSSVVMVNLGYDPNATRDCFDE</sequence>
<feature type="region of interest" description="Disordered" evidence="3">
    <location>
        <begin position="198"/>
        <end position="274"/>
    </location>
</feature>
<evidence type="ECO:0000256" key="2">
    <source>
        <dbReference type="PROSITE-ProRule" id="PRU00035"/>
    </source>
</evidence>
<organism evidence="5 6">
    <name type="scientific">Cloeon dipterum</name>
    <dbReference type="NCBI Taxonomy" id="197152"/>
    <lineage>
        <taxon>Eukaryota</taxon>
        <taxon>Metazoa</taxon>
        <taxon>Ecdysozoa</taxon>
        <taxon>Arthropoda</taxon>
        <taxon>Hexapoda</taxon>
        <taxon>Insecta</taxon>
        <taxon>Pterygota</taxon>
        <taxon>Palaeoptera</taxon>
        <taxon>Ephemeroptera</taxon>
        <taxon>Pisciforma</taxon>
        <taxon>Baetidae</taxon>
        <taxon>Cloeon</taxon>
    </lineage>
</organism>
<dbReference type="Pfam" id="PF00439">
    <property type="entry name" value="Bromodomain"/>
    <property type="match status" value="1"/>
</dbReference>
<protein>
    <recommendedName>
        <fullName evidence="4">Bromo domain-containing protein</fullName>
    </recommendedName>
</protein>
<dbReference type="PANTHER" id="PTHR45926">
    <property type="entry name" value="OSJNBA0053K19.4 PROTEIN"/>
    <property type="match status" value="1"/>
</dbReference>
<dbReference type="CDD" id="cd04369">
    <property type="entry name" value="Bromodomain"/>
    <property type="match status" value="1"/>
</dbReference>
<dbReference type="AlphaFoldDB" id="A0A8S1CHA3"/>
<name>A0A8S1CHA3_9INSE</name>
<reference evidence="5 6" key="1">
    <citation type="submission" date="2020-04" db="EMBL/GenBank/DDBJ databases">
        <authorList>
            <person name="Alioto T."/>
            <person name="Alioto T."/>
            <person name="Gomez Garrido J."/>
        </authorList>
    </citation>
    <scope>NUCLEOTIDE SEQUENCE [LARGE SCALE GENOMIC DNA]</scope>
</reference>
<dbReference type="InterPro" id="IPR036427">
    <property type="entry name" value="Bromodomain-like_sf"/>
</dbReference>
<dbReference type="EMBL" id="CADEPI010000039">
    <property type="protein sequence ID" value="CAB3368659.1"/>
    <property type="molecule type" value="Genomic_DNA"/>
</dbReference>
<gene>
    <name evidence="5" type="ORF">CLODIP_2_CD00815</name>
</gene>
<keyword evidence="1 2" id="KW-0103">Bromodomain</keyword>
<dbReference type="Proteomes" id="UP000494165">
    <property type="component" value="Unassembled WGS sequence"/>
</dbReference>